<feature type="transmembrane region" description="Helical" evidence="7">
    <location>
        <begin position="257"/>
        <end position="279"/>
    </location>
</feature>
<feature type="compositionally biased region" description="Pro residues" evidence="6">
    <location>
        <begin position="33"/>
        <end position="61"/>
    </location>
</feature>
<evidence type="ECO:0000313" key="10">
    <source>
        <dbReference type="Proteomes" id="UP000650833"/>
    </source>
</evidence>
<gene>
    <name evidence="9" type="ORF">INT46_006382</name>
</gene>
<feature type="transmembrane region" description="Helical" evidence="7">
    <location>
        <begin position="193"/>
        <end position="213"/>
    </location>
</feature>
<dbReference type="InterPro" id="IPR013057">
    <property type="entry name" value="AA_transpt_TM"/>
</dbReference>
<feature type="transmembrane region" description="Helical" evidence="7">
    <location>
        <begin position="158"/>
        <end position="173"/>
    </location>
</feature>
<evidence type="ECO:0000256" key="1">
    <source>
        <dbReference type="ARBA" id="ARBA00004141"/>
    </source>
</evidence>
<sequence length="389" mass="42948">MRSKSAPTRYNHDKNKQDVNVVELISIEQSMKLPPPPPPSPSPSPLPLPSPPSPPPPPPPLADNTIKYVEMESPLNEQEILEEQEDLKRNVSNTNTLSSIICVVAGTGILAIAHALSKSGWIGLLYLIASACMSHFTGIILIKCLYSEKCNGGGRLKDYADIGFAAFVCYLVFGDQVQSPVYKSLPIGSSQNVAMFVITAHVILVIPFYLYVFTARIESWLKIENANSSNLKRITVRIGQVIVCGIFAMFIPYFSDFMALVGSILSDTLSFVLPSIFWLKLNWYRNQKTDYEAIACFIVAMVGVFCATFGTIDAAKQLYHDYVIQQIRPELIKAASANTPKTSATRWVDIEAKKIAINQNPAIVFDSLLHKSASVTNKESHESFEDAIL</sequence>
<evidence type="ECO:0000313" key="9">
    <source>
        <dbReference type="EMBL" id="KAG2206214.1"/>
    </source>
</evidence>
<accession>A0A8H7V9J5</accession>
<evidence type="ECO:0000256" key="3">
    <source>
        <dbReference type="ARBA" id="ARBA00022692"/>
    </source>
</evidence>
<dbReference type="Proteomes" id="UP000650833">
    <property type="component" value="Unassembled WGS sequence"/>
</dbReference>
<dbReference type="GO" id="GO:0005774">
    <property type="term" value="C:vacuolar membrane"/>
    <property type="evidence" value="ECO:0007669"/>
    <property type="project" value="TreeGrafter"/>
</dbReference>
<dbReference type="PANTHER" id="PTHR22950">
    <property type="entry name" value="AMINO ACID TRANSPORTER"/>
    <property type="match status" value="1"/>
</dbReference>
<feature type="transmembrane region" description="Helical" evidence="7">
    <location>
        <begin position="123"/>
        <end position="146"/>
    </location>
</feature>
<name>A0A8H7V9J5_9FUNG</name>
<reference evidence="9" key="1">
    <citation type="submission" date="2020-12" db="EMBL/GenBank/DDBJ databases">
        <title>Metabolic potential, ecology and presence of endohyphal bacteria is reflected in genomic diversity of Mucoromycotina.</title>
        <authorList>
            <person name="Muszewska A."/>
            <person name="Okrasinska A."/>
            <person name="Steczkiewicz K."/>
            <person name="Drgas O."/>
            <person name="Orlowska M."/>
            <person name="Perlinska-Lenart U."/>
            <person name="Aleksandrzak-Piekarczyk T."/>
            <person name="Szatraj K."/>
            <person name="Zielenkiewicz U."/>
            <person name="Pilsyk S."/>
            <person name="Malc E."/>
            <person name="Mieczkowski P."/>
            <person name="Kruszewska J.S."/>
            <person name="Biernat P."/>
            <person name="Pawlowska J."/>
        </authorList>
    </citation>
    <scope>NUCLEOTIDE SEQUENCE</scope>
    <source>
        <strain evidence="9">CBS 226.32</strain>
    </source>
</reference>
<dbReference type="AlphaFoldDB" id="A0A8H7V9J5"/>
<feature type="domain" description="Amino acid transporter transmembrane" evidence="8">
    <location>
        <begin position="165"/>
        <end position="312"/>
    </location>
</feature>
<evidence type="ECO:0000256" key="5">
    <source>
        <dbReference type="ARBA" id="ARBA00023136"/>
    </source>
</evidence>
<dbReference type="OrthoDB" id="40134at2759"/>
<dbReference type="Pfam" id="PF01490">
    <property type="entry name" value="Aa_trans"/>
    <property type="match status" value="1"/>
</dbReference>
<dbReference type="GO" id="GO:0015179">
    <property type="term" value="F:L-amino acid transmembrane transporter activity"/>
    <property type="evidence" value="ECO:0007669"/>
    <property type="project" value="TreeGrafter"/>
</dbReference>
<evidence type="ECO:0000259" key="8">
    <source>
        <dbReference type="Pfam" id="PF01490"/>
    </source>
</evidence>
<proteinExistence type="inferred from homology"/>
<keyword evidence="3 7" id="KW-0812">Transmembrane</keyword>
<keyword evidence="5 7" id="KW-0472">Membrane</keyword>
<comment type="subcellular location">
    <subcellularLocation>
        <location evidence="1">Membrane</location>
        <topology evidence="1">Multi-pass membrane protein</topology>
    </subcellularLocation>
</comment>
<organism evidence="9 10">
    <name type="scientific">Mucor plumbeus</name>
    <dbReference type="NCBI Taxonomy" id="97098"/>
    <lineage>
        <taxon>Eukaryota</taxon>
        <taxon>Fungi</taxon>
        <taxon>Fungi incertae sedis</taxon>
        <taxon>Mucoromycota</taxon>
        <taxon>Mucoromycotina</taxon>
        <taxon>Mucoromycetes</taxon>
        <taxon>Mucorales</taxon>
        <taxon>Mucorineae</taxon>
        <taxon>Mucoraceae</taxon>
        <taxon>Mucor</taxon>
    </lineage>
</organism>
<dbReference type="PANTHER" id="PTHR22950:SF349">
    <property type="entry name" value="AMINO ACID TRANSPORTER TRANSMEMBRANE DOMAIN-CONTAINING PROTEIN"/>
    <property type="match status" value="1"/>
</dbReference>
<evidence type="ECO:0000256" key="6">
    <source>
        <dbReference type="SAM" id="MobiDB-lite"/>
    </source>
</evidence>
<protein>
    <recommendedName>
        <fullName evidence="8">Amino acid transporter transmembrane domain-containing protein</fullName>
    </recommendedName>
</protein>
<evidence type="ECO:0000256" key="2">
    <source>
        <dbReference type="ARBA" id="ARBA00008066"/>
    </source>
</evidence>
<evidence type="ECO:0000256" key="4">
    <source>
        <dbReference type="ARBA" id="ARBA00022989"/>
    </source>
</evidence>
<feature type="transmembrane region" description="Helical" evidence="7">
    <location>
        <begin position="234"/>
        <end position="251"/>
    </location>
</feature>
<feature type="transmembrane region" description="Helical" evidence="7">
    <location>
        <begin position="291"/>
        <end position="312"/>
    </location>
</feature>
<feature type="region of interest" description="Disordered" evidence="6">
    <location>
        <begin position="1"/>
        <end position="63"/>
    </location>
</feature>
<keyword evidence="10" id="KW-1185">Reference proteome</keyword>
<dbReference type="EMBL" id="JAEPRC010000156">
    <property type="protein sequence ID" value="KAG2206214.1"/>
    <property type="molecule type" value="Genomic_DNA"/>
</dbReference>
<comment type="similarity">
    <text evidence="2">Belongs to the amino acid/polyamine transporter 2 family.</text>
</comment>
<feature type="transmembrane region" description="Helical" evidence="7">
    <location>
        <begin position="97"/>
        <end position="117"/>
    </location>
</feature>
<comment type="caution">
    <text evidence="9">The sequence shown here is derived from an EMBL/GenBank/DDBJ whole genome shotgun (WGS) entry which is preliminary data.</text>
</comment>
<dbReference type="SUPFAM" id="SSF101447">
    <property type="entry name" value="Formin homology 2 domain (FH2 domain)"/>
    <property type="match status" value="1"/>
</dbReference>
<evidence type="ECO:0000256" key="7">
    <source>
        <dbReference type="SAM" id="Phobius"/>
    </source>
</evidence>
<keyword evidence="4 7" id="KW-1133">Transmembrane helix</keyword>